<accession>A0A7X2Z896</accession>
<evidence type="ECO:0000313" key="3">
    <source>
        <dbReference type="Proteomes" id="UP000450917"/>
    </source>
</evidence>
<dbReference type="InterPro" id="IPR025877">
    <property type="entry name" value="MobA-like_NTP_Trfase"/>
</dbReference>
<name>A0A7X2Z896_9BACL</name>
<gene>
    <name evidence="2" type="ORF">GNP93_05100</name>
</gene>
<dbReference type="CDD" id="cd04182">
    <property type="entry name" value="GT_2_like_f"/>
    <property type="match status" value="1"/>
</dbReference>
<keyword evidence="3" id="KW-1185">Reference proteome</keyword>
<dbReference type="GO" id="GO:0016779">
    <property type="term" value="F:nucleotidyltransferase activity"/>
    <property type="evidence" value="ECO:0007669"/>
    <property type="project" value="UniProtKB-ARBA"/>
</dbReference>
<dbReference type="Pfam" id="PF12804">
    <property type="entry name" value="NTP_transf_3"/>
    <property type="match status" value="1"/>
</dbReference>
<keyword evidence="2" id="KW-0808">Transferase</keyword>
<dbReference type="Gene3D" id="3.90.550.10">
    <property type="entry name" value="Spore Coat Polysaccharide Biosynthesis Protein SpsA, Chain A"/>
    <property type="match status" value="1"/>
</dbReference>
<dbReference type="Proteomes" id="UP000450917">
    <property type="component" value="Unassembled WGS sequence"/>
</dbReference>
<reference evidence="2 3" key="1">
    <citation type="submission" date="2019-11" db="EMBL/GenBank/DDBJ databases">
        <title>Draft genome sequences of five Paenibacillus species of dairy origin.</title>
        <authorList>
            <person name="Olajide A.M."/>
            <person name="Chen S."/>
            <person name="Lapointe G."/>
        </authorList>
    </citation>
    <scope>NUCLEOTIDE SEQUENCE [LARGE SCALE GENOMIC DNA]</scope>
    <source>
        <strain evidence="2 3">2CS3</strain>
    </source>
</reference>
<proteinExistence type="predicted"/>
<dbReference type="EMBL" id="WNZX01000003">
    <property type="protein sequence ID" value="MUG70052.1"/>
    <property type="molecule type" value="Genomic_DNA"/>
</dbReference>
<dbReference type="RefSeq" id="WP_155614183.1">
    <property type="nucleotide sequence ID" value="NZ_WNZX01000003.1"/>
</dbReference>
<protein>
    <submittedName>
        <fullName evidence="2">NTP transferase domain-containing protein</fullName>
    </submittedName>
</protein>
<organism evidence="2 3">
    <name type="scientific">Paenibacillus validus</name>
    <dbReference type="NCBI Taxonomy" id="44253"/>
    <lineage>
        <taxon>Bacteria</taxon>
        <taxon>Bacillati</taxon>
        <taxon>Bacillota</taxon>
        <taxon>Bacilli</taxon>
        <taxon>Bacillales</taxon>
        <taxon>Paenibacillaceae</taxon>
        <taxon>Paenibacillus</taxon>
    </lineage>
</organism>
<dbReference type="SUPFAM" id="SSF53448">
    <property type="entry name" value="Nucleotide-diphospho-sugar transferases"/>
    <property type="match status" value="1"/>
</dbReference>
<evidence type="ECO:0000313" key="2">
    <source>
        <dbReference type="EMBL" id="MUG70052.1"/>
    </source>
</evidence>
<dbReference type="InterPro" id="IPR029044">
    <property type="entry name" value="Nucleotide-diphossugar_trans"/>
</dbReference>
<comment type="caution">
    <text evidence="2">The sequence shown here is derived from an EMBL/GenBank/DDBJ whole genome shotgun (WGS) entry which is preliminary data.</text>
</comment>
<dbReference type="AlphaFoldDB" id="A0A7X2Z896"/>
<dbReference type="PANTHER" id="PTHR43777">
    <property type="entry name" value="MOLYBDENUM COFACTOR CYTIDYLYLTRANSFERASE"/>
    <property type="match status" value="1"/>
</dbReference>
<evidence type="ECO:0000259" key="1">
    <source>
        <dbReference type="Pfam" id="PF12804"/>
    </source>
</evidence>
<dbReference type="PANTHER" id="PTHR43777:SF1">
    <property type="entry name" value="MOLYBDENUM COFACTOR CYTIDYLYLTRANSFERASE"/>
    <property type="match status" value="1"/>
</dbReference>
<sequence>MGAIGAVILAAGMSRRMGQPKLLLPFLGKPLFRYSVDAAIQAGLQPVVIVGGSRMEELLRHVADCADIEGIENKDYQSGMASSLQAGLQAVKGRADAAIVFLADQPLVAPVVINEIVRHYNLHRHEGIRIVRPEYQGRPGHPVLFDADLFAELEHIRGDEGGKSILIKHRSLLHVVPFANEQWGMDIDTPDDLRKLEKIAYAAGGEDGPK</sequence>
<feature type="domain" description="MobA-like NTP transferase" evidence="1">
    <location>
        <begin position="6"/>
        <end position="169"/>
    </location>
</feature>